<dbReference type="Pfam" id="PF00410">
    <property type="entry name" value="Ribosomal_S8"/>
    <property type="match status" value="1"/>
</dbReference>
<dbReference type="GO" id="GO:0003735">
    <property type="term" value="F:structural constituent of ribosome"/>
    <property type="evidence" value="ECO:0007669"/>
    <property type="project" value="InterPro"/>
</dbReference>
<evidence type="ECO:0000313" key="9">
    <source>
        <dbReference type="EMBL" id="HFK23663.1"/>
    </source>
</evidence>
<proteinExistence type="inferred from homology"/>
<dbReference type="EMBL" id="DSTT01000003">
    <property type="protein sequence ID" value="HFK23663.1"/>
    <property type="molecule type" value="Genomic_DNA"/>
</dbReference>
<dbReference type="PROSITE" id="PS00053">
    <property type="entry name" value="RIBOSOMAL_S8"/>
    <property type="match status" value="1"/>
</dbReference>
<dbReference type="Gene3D" id="3.30.1370.30">
    <property type="match status" value="1"/>
</dbReference>
<dbReference type="InterPro" id="IPR035987">
    <property type="entry name" value="Ribosomal_uS8_sf"/>
</dbReference>
<dbReference type="GO" id="GO:0005840">
    <property type="term" value="C:ribosome"/>
    <property type="evidence" value="ECO:0007669"/>
    <property type="project" value="UniProtKB-KW"/>
</dbReference>
<organism evidence="9">
    <name type="scientific">candidate division WOR-3 bacterium</name>
    <dbReference type="NCBI Taxonomy" id="2052148"/>
    <lineage>
        <taxon>Bacteria</taxon>
        <taxon>Bacteria division WOR-3</taxon>
    </lineage>
</organism>
<protein>
    <recommendedName>
        <fullName evidence="6 7">Small ribosomal subunit protein uS8</fullName>
    </recommendedName>
</protein>
<dbReference type="Gene3D" id="3.30.1490.10">
    <property type="match status" value="1"/>
</dbReference>
<dbReference type="GO" id="GO:1990904">
    <property type="term" value="C:ribonucleoprotein complex"/>
    <property type="evidence" value="ECO:0007669"/>
    <property type="project" value="UniProtKB-KW"/>
</dbReference>
<reference evidence="9" key="1">
    <citation type="journal article" date="2020" name="mSystems">
        <title>Genome- and Community-Level Interaction Insights into Carbon Utilization and Element Cycling Functions of Hydrothermarchaeota in Hydrothermal Sediment.</title>
        <authorList>
            <person name="Zhou Z."/>
            <person name="Liu Y."/>
            <person name="Xu W."/>
            <person name="Pan J."/>
            <person name="Luo Z.H."/>
            <person name="Li M."/>
        </authorList>
    </citation>
    <scope>NUCLEOTIDE SEQUENCE [LARGE SCALE GENOMIC DNA]</scope>
    <source>
        <strain evidence="9">SpSt-464</strain>
    </source>
</reference>
<dbReference type="GO" id="GO:0005737">
    <property type="term" value="C:cytoplasm"/>
    <property type="evidence" value="ECO:0007669"/>
    <property type="project" value="UniProtKB-ARBA"/>
</dbReference>
<evidence type="ECO:0000256" key="7">
    <source>
        <dbReference type="HAMAP-Rule" id="MF_01302"/>
    </source>
</evidence>
<evidence type="ECO:0000256" key="6">
    <source>
        <dbReference type="ARBA" id="ARBA00035258"/>
    </source>
</evidence>
<dbReference type="PANTHER" id="PTHR11758">
    <property type="entry name" value="40S RIBOSOMAL PROTEIN S15A"/>
    <property type="match status" value="1"/>
</dbReference>
<keyword evidence="4 7" id="KW-0689">Ribosomal protein</keyword>
<comment type="caution">
    <text evidence="9">The sequence shown here is derived from an EMBL/GenBank/DDBJ whole genome shotgun (WGS) entry which is preliminary data.</text>
</comment>
<dbReference type="FunFam" id="3.30.1490.10:FF:000001">
    <property type="entry name" value="30S ribosomal protein S8"/>
    <property type="match status" value="1"/>
</dbReference>
<dbReference type="HAMAP" id="MF_01302_B">
    <property type="entry name" value="Ribosomal_uS8_B"/>
    <property type="match status" value="1"/>
</dbReference>
<keyword evidence="2 7" id="KW-0699">rRNA-binding</keyword>
<evidence type="ECO:0000256" key="4">
    <source>
        <dbReference type="ARBA" id="ARBA00022980"/>
    </source>
</evidence>
<evidence type="ECO:0000256" key="8">
    <source>
        <dbReference type="RuleBase" id="RU003660"/>
    </source>
</evidence>
<dbReference type="GO" id="GO:0006412">
    <property type="term" value="P:translation"/>
    <property type="evidence" value="ECO:0007669"/>
    <property type="project" value="UniProtKB-UniRule"/>
</dbReference>
<dbReference type="SUPFAM" id="SSF56047">
    <property type="entry name" value="Ribosomal protein S8"/>
    <property type="match status" value="1"/>
</dbReference>
<keyword evidence="5 7" id="KW-0687">Ribonucleoprotein</keyword>
<comment type="similarity">
    <text evidence="1 7 8">Belongs to the universal ribosomal protein uS8 family.</text>
</comment>
<dbReference type="InterPro" id="IPR000630">
    <property type="entry name" value="Ribosomal_uS8"/>
</dbReference>
<dbReference type="InterPro" id="IPR047863">
    <property type="entry name" value="Ribosomal_uS8_CS"/>
</dbReference>
<evidence type="ECO:0000256" key="1">
    <source>
        <dbReference type="ARBA" id="ARBA00006471"/>
    </source>
</evidence>
<dbReference type="AlphaFoldDB" id="A0A7C3N837"/>
<sequence>MTITDPIADMLTIIRNAQRAKLERIVVNSSKIKKAILEIVKREGYIKDFKEFEKTGGKRKFLEIILKYDRNGLPVIHSVEKISKPGIRIYRSYKELKPVMGGMGVSIISTNKGLITDKEARRNKVGGEVICRIW</sequence>
<gene>
    <name evidence="7" type="primary">rpsH</name>
    <name evidence="9" type="ORF">ENS15_03305</name>
</gene>
<dbReference type="NCBIfam" id="NF001109">
    <property type="entry name" value="PRK00136.1"/>
    <property type="match status" value="1"/>
</dbReference>
<name>A0A7C3N837_UNCW3</name>
<comment type="subunit">
    <text evidence="7">Part of the 30S ribosomal subunit. Contacts proteins S5 and S12.</text>
</comment>
<evidence type="ECO:0000256" key="5">
    <source>
        <dbReference type="ARBA" id="ARBA00023274"/>
    </source>
</evidence>
<accession>A0A7C3N837</accession>
<dbReference type="FunFam" id="3.30.1370.30:FF:000002">
    <property type="entry name" value="30S ribosomal protein S8"/>
    <property type="match status" value="1"/>
</dbReference>
<dbReference type="GO" id="GO:0019843">
    <property type="term" value="F:rRNA binding"/>
    <property type="evidence" value="ECO:0007669"/>
    <property type="project" value="UniProtKB-UniRule"/>
</dbReference>
<evidence type="ECO:0000256" key="2">
    <source>
        <dbReference type="ARBA" id="ARBA00022730"/>
    </source>
</evidence>
<keyword evidence="3 7" id="KW-0694">RNA-binding</keyword>
<evidence type="ECO:0000256" key="3">
    <source>
        <dbReference type="ARBA" id="ARBA00022884"/>
    </source>
</evidence>
<comment type="function">
    <text evidence="7">One of the primary rRNA binding proteins, it binds directly to 16S rRNA central domain where it helps coordinate assembly of the platform of the 30S subunit.</text>
</comment>